<dbReference type="Proteomes" id="UP001208114">
    <property type="component" value="Unassembled WGS sequence"/>
</dbReference>
<dbReference type="EMBL" id="JAOTEN010000001">
    <property type="protein sequence ID" value="MCU7613225.1"/>
    <property type="molecule type" value="Genomic_DNA"/>
</dbReference>
<organism evidence="1 2">
    <name type="scientific">Chryseobacterium gilvum</name>
    <dbReference type="NCBI Taxonomy" id="2976534"/>
    <lineage>
        <taxon>Bacteria</taxon>
        <taxon>Pseudomonadati</taxon>
        <taxon>Bacteroidota</taxon>
        <taxon>Flavobacteriia</taxon>
        <taxon>Flavobacteriales</taxon>
        <taxon>Weeksellaceae</taxon>
        <taxon>Chryseobacterium group</taxon>
        <taxon>Chryseobacterium</taxon>
    </lineage>
</organism>
<keyword evidence="2" id="KW-1185">Reference proteome</keyword>
<name>A0ABT2VT98_9FLAO</name>
<evidence type="ECO:0000313" key="1">
    <source>
        <dbReference type="EMBL" id="MCU7613225.1"/>
    </source>
</evidence>
<comment type="caution">
    <text evidence="1">The sequence shown here is derived from an EMBL/GenBank/DDBJ whole genome shotgun (WGS) entry which is preliminary data.</text>
</comment>
<accession>A0ABT2VT98</accession>
<gene>
    <name evidence="1" type="ORF">N0B16_02150</name>
</gene>
<proteinExistence type="predicted"/>
<dbReference type="RefSeq" id="WP_262989072.1">
    <property type="nucleotide sequence ID" value="NZ_JAOTEN010000001.1"/>
</dbReference>
<reference evidence="2" key="1">
    <citation type="submission" date="2023-07" db="EMBL/GenBank/DDBJ databases">
        <title>Chryseobacterium sp. GMJ5 Genome sequencing and assembly.</title>
        <authorList>
            <person name="Jung Y."/>
        </authorList>
    </citation>
    <scope>NUCLEOTIDE SEQUENCE [LARGE SCALE GENOMIC DNA]</scope>
    <source>
        <strain evidence="2">GMJ5</strain>
    </source>
</reference>
<sequence>MGTILLFPKIFAQVGINTTDPKLLLSIGDSNTGFSNPANDKISTLTANADRLTVDGKYVGIHNVNPTKILDINAGNKFLRIENLANVASVNNQLAYPLKHNPADGTLGYLNNSNVYTGIQTLRIVVNETQNIAGNSTTIQETPLTLKSVNSTINGFSNFFNDISGSAILYAQNLPAGNGTSARTTDQIQLPAGVYRIMVKLTGRFSAHHKNNSLDIKLAVDNNEYSFANGVNYGDGTAYKTGYFMETVNLLQTSKLDFTYVKQTGANNAGSNSSLFPDSGDHAVRSIITIERLK</sequence>
<protein>
    <submittedName>
        <fullName evidence="1">Uncharacterized protein</fullName>
    </submittedName>
</protein>
<evidence type="ECO:0000313" key="2">
    <source>
        <dbReference type="Proteomes" id="UP001208114"/>
    </source>
</evidence>